<accession>A0ABX0NJB2</accession>
<sequence>MPKSCITAKIHATLFAPGPRPTPHKNILISMNTRPLYLALILAGLSATAHAGLNKCKGANGHYTFQNAPCDLPNARPHKMPTLAERNAQSRLERKQEQQKEKYADDRPGANWDPARKPGAPLPPLTQAAPPSAPVVAAKSAPVPKAAPGAPAKSENQQKLAAEKIDAENAKIRASNKAIECTNARQQLTLVRRDGRVVQIDKKGERQYLADENRNAAIADAERSVARACG</sequence>
<reference evidence="2 3" key="1">
    <citation type="submission" date="2019-10" db="EMBL/GenBank/DDBJ databases">
        <title>Taxonomy of Antarctic Massilia spp.: description of Massilia rubra sp. nov., Massilia aquatica sp. nov., Massilia mucilaginosa sp. nov., Massilia frigida sp. nov. isolated from streams, lakes and regoliths.</title>
        <authorList>
            <person name="Holochova P."/>
            <person name="Sedlacek I."/>
            <person name="Kralova S."/>
            <person name="Maslanova I."/>
            <person name="Busse H.-J."/>
            <person name="Stankova E."/>
            <person name="Vrbovska V."/>
            <person name="Kovarovic V."/>
            <person name="Bartak M."/>
            <person name="Svec P."/>
            <person name="Pantucek R."/>
        </authorList>
    </citation>
    <scope>NUCLEOTIDE SEQUENCE [LARGE SCALE GENOMIC DNA]</scope>
    <source>
        <strain evidence="2 3">CCM 8695</strain>
    </source>
</reference>
<evidence type="ECO:0008006" key="4">
    <source>
        <dbReference type="Google" id="ProtNLM"/>
    </source>
</evidence>
<dbReference type="RefSeq" id="WP_167092564.1">
    <property type="nucleotide sequence ID" value="NZ_WHJG01000045.1"/>
</dbReference>
<comment type="caution">
    <text evidence="2">The sequence shown here is derived from an EMBL/GenBank/DDBJ whole genome shotgun (WGS) entry which is preliminary data.</text>
</comment>
<feature type="compositionally biased region" description="Low complexity" evidence="1">
    <location>
        <begin position="125"/>
        <end position="154"/>
    </location>
</feature>
<dbReference type="Proteomes" id="UP000621455">
    <property type="component" value="Unassembled WGS sequence"/>
</dbReference>
<gene>
    <name evidence="2" type="ORF">F2P44_28645</name>
</gene>
<dbReference type="EMBL" id="WHJG01000045">
    <property type="protein sequence ID" value="NHZ83213.1"/>
    <property type="molecule type" value="Genomic_DNA"/>
</dbReference>
<proteinExistence type="predicted"/>
<name>A0ABX0NJB2_9BURK</name>
<evidence type="ECO:0000256" key="1">
    <source>
        <dbReference type="SAM" id="MobiDB-lite"/>
    </source>
</evidence>
<organism evidence="2 3">
    <name type="scientific">Massilia frigida</name>
    <dbReference type="NCBI Taxonomy" id="2609281"/>
    <lineage>
        <taxon>Bacteria</taxon>
        <taxon>Pseudomonadati</taxon>
        <taxon>Pseudomonadota</taxon>
        <taxon>Betaproteobacteria</taxon>
        <taxon>Burkholderiales</taxon>
        <taxon>Oxalobacteraceae</taxon>
        <taxon>Telluria group</taxon>
        <taxon>Massilia</taxon>
    </lineage>
</organism>
<feature type="compositionally biased region" description="Basic and acidic residues" evidence="1">
    <location>
        <begin position="91"/>
        <end position="108"/>
    </location>
</feature>
<keyword evidence="3" id="KW-1185">Reference proteome</keyword>
<feature type="region of interest" description="Disordered" evidence="1">
    <location>
        <begin position="87"/>
        <end position="157"/>
    </location>
</feature>
<protein>
    <recommendedName>
        <fullName evidence="4">DUF4124 domain-containing protein</fullName>
    </recommendedName>
</protein>
<evidence type="ECO:0000313" key="3">
    <source>
        <dbReference type="Proteomes" id="UP000621455"/>
    </source>
</evidence>
<evidence type="ECO:0000313" key="2">
    <source>
        <dbReference type="EMBL" id="NHZ83213.1"/>
    </source>
</evidence>